<evidence type="ECO:0000256" key="2">
    <source>
        <dbReference type="ARBA" id="ARBA00022801"/>
    </source>
</evidence>
<reference evidence="7 8" key="1">
    <citation type="journal article" date="2015" name="Nature">
        <title>rRNA introns, odd ribosomes, and small enigmatic genomes across a large radiation of phyla.</title>
        <authorList>
            <person name="Brown C.T."/>
            <person name="Hug L.A."/>
            <person name="Thomas B.C."/>
            <person name="Sharon I."/>
            <person name="Castelle C.J."/>
            <person name="Singh A."/>
            <person name="Wilkins M.J."/>
            <person name="Williams K.H."/>
            <person name="Banfield J.F."/>
        </authorList>
    </citation>
    <scope>NUCLEOTIDE SEQUENCE [LARGE SCALE GENOMIC DNA]</scope>
</reference>
<accession>A0A0G0F2V9</accession>
<comment type="function">
    <text evidence="6">Catalyzes the cleavage of the N-glycosidic bond of deoxyribonucleoside 5'-monophosphates to yield deoxyribose 5-phosphate and a purine or pyrimidine base.</text>
</comment>
<keyword evidence="2 6" id="KW-0378">Hydrolase</keyword>
<feature type="binding site" description="in other chain" evidence="6">
    <location>
        <position position="19"/>
    </location>
    <ligand>
        <name>substrate</name>
        <note>ligand shared between homodimeric partners</note>
    </ligand>
</feature>
<keyword evidence="4 6" id="KW-0326">Glycosidase</keyword>
<evidence type="ECO:0000256" key="6">
    <source>
        <dbReference type="HAMAP-Rule" id="MF_03036"/>
    </source>
</evidence>
<evidence type="ECO:0000313" key="8">
    <source>
        <dbReference type="Proteomes" id="UP000034075"/>
    </source>
</evidence>
<gene>
    <name evidence="7" type="ORF">US24_C0002G0008</name>
</gene>
<dbReference type="InterPro" id="IPR028607">
    <property type="entry name" value="DNPH1"/>
</dbReference>
<comment type="catalytic activity">
    <reaction evidence="6">
        <text>a pyrimidine 2'-deoxyribonucleoside 5'-phosphate + H2O = a pyrimidine nucleobase + 2-deoxy-D-ribose 5-phosphate</text>
        <dbReference type="Rhea" id="RHEA:57852"/>
        <dbReference type="ChEBI" id="CHEBI:15377"/>
        <dbReference type="ChEBI" id="CHEBI:26432"/>
        <dbReference type="ChEBI" id="CHEBI:62877"/>
        <dbReference type="ChEBI" id="CHEBI:142209"/>
    </reaction>
</comment>
<dbReference type="EC" id="3.2.2.-" evidence="6"/>
<dbReference type="GO" id="GO:0009116">
    <property type="term" value="P:nucleoside metabolic process"/>
    <property type="evidence" value="ECO:0007669"/>
    <property type="project" value="UniProtKB-UniRule"/>
</dbReference>
<evidence type="ECO:0000256" key="1">
    <source>
        <dbReference type="ARBA" id="ARBA00011407"/>
    </source>
</evidence>
<protein>
    <recommendedName>
        <fullName evidence="6">Putative 2'-deoxynucleoside 5'-phosphate N-hydrolase 1</fullName>
        <ecNumber evidence="6">3.2.2.-</ecNumber>
    </recommendedName>
</protein>
<comment type="caution">
    <text evidence="7">The sequence shown here is derived from an EMBL/GenBank/DDBJ whole genome shotgun (WGS) entry which is preliminary data.</text>
</comment>
<evidence type="ECO:0000256" key="3">
    <source>
        <dbReference type="ARBA" id="ARBA00023080"/>
    </source>
</evidence>
<dbReference type="PANTHER" id="PTHR15364">
    <property type="entry name" value="2'-DEOXYNUCLEOSIDE 5'-PHOSPHATE N-HYDROLASE 1"/>
    <property type="match status" value="1"/>
</dbReference>
<dbReference type="PATRIC" id="fig|1619091.4.peg.23"/>
<comment type="subunit">
    <text evidence="1 6">Monomer and homodimer.</text>
</comment>
<feature type="binding site" evidence="6">
    <location>
        <begin position="107"/>
        <end position="109"/>
    </location>
    <ligand>
        <name>substrate</name>
        <note>ligand shared between homodimeric partners</note>
    </ligand>
</feature>
<dbReference type="AlphaFoldDB" id="A0A0G0F2V9"/>
<organism evidence="7 8">
    <name type="scientific">candidate division WS6 bacterium GW2011_GWC2_36_7</name>
    <dbReference type="NCBI Taxonomy" id="1619091"/>
    <lineage>
        <taxon>Bacteria</taxon>
        <taxon>Candidatus Dojkabacteria</taxon>
    </lineage>
</organism>
<dbReference type="FunFam" id="3.40.50.450:FF:000019">
    <property type="entry name" value="2'-deoxynucleoside 5'-phosphate N-hydrolase 1"/>
    <property type="match status" value="1"/>
</dbReference>
<dbReference type="HAMAP" id="MF_03036">
    <property type="entry name" value="Nuc_phosphate_hydrolase"/>
    <property type="match status" value="1"/>
</dbReference>
<comment type="catalytic activity">
    <reaction evidence="5">
        <text>5-hydroxymethyl-dUMP + H2O = 5-hydroxymethyluracil + 2-deoxy-D-ribose 5-phosphate</text>
        <dbReference type="Rhea" id="RHEA:77099"/>
        <dbReference type="ChEBI" id="CHEBI:15377"/>
        <dbReference type="ChEBI" id="CHEBI:16964"/>
        <dbReference type="ChEBI" id="CHEBI:62877"/>
        <dbReference type="ChEBI" id="CHEBI:90409"/>
    </reaction>
    <physiologicalReaction direction="left-to-right" evidence="5">
        <dbReference type="Rhea" id="RHEA:77100"/>
    </physiologicalReaction>
</comment>
<evidence type="ECO:0000256" key="4">
    <source>
        <dbReference type="ARBA" id="ARBA00023295"/>
    </source>
</evidence>
<dbReference type="Pfam" id="PF05014">
    <property type="entry name" value="Nuc_deoxyrib_tr"/>
    <property type="match status" value="1"/>
</dbReference>
<sequence length="142" mass="16142">MNIYFAGSIRGGREDVKIYQEIVAFLKTKGTVLTEHITLESIHDMGEDDKTEEFIYKRDIDWLEQSDIVVAEVTQPSLGVGYELAYAESKKIPVICLFRENSGNHLSAMIKGDSYFKVIKYTDIKDVITVLPSYMVIPQEVV</sequence>
<dbReference type="Proteomes" id="UP000034075">
    <property type="component" value="Unassembled WGS sequence"/>
</dbReference>
<name>A0A0G0F2V9_9BACT</name>
<keyword evidence="3 6" id="KW-0546">Nucleotide metabolism</keyword>
<dbReference type="GO" id="GO:0006163">
    <property type="term" value="P:purine nucleotide metabolic process"/>
    <property type="evidence" value="ECO:0007669"/>
    <property type="project" value="UniProtKB-ARBA"/>
</dbReference>
<dbReference type="GO" id="GO:0009159">
    <property type="term" value="P:deoxyribonucleoside monophosphate catabolic process"/>
    <property type="evidence" value="ECO:0007669"/>
    <property type="project" value="InterPro"/>
</dbReference>
<comment type="similarity">
    <text evidence="6">Belongs to the 2'-deoxynucleoside 5'-phosphate N-hydrolase 1 family.</text>
</comment>
<proteinExistence type="inferred from homology"/>
<dbReference type="EMBL" id="LBSF01000002">
    <property type="protein sequence ID" value="KKQ12222.1"/>
    <property type="molecule type" value="Genomic_DNA"/>
</dbReference>
<dbReference type="InterPro" id="IPR051239">
    <property type="entry name" value="2'-dNMP_N-hydrolase"/>
</dbReference>
<comment type="catalytic activity">
    <reaction evidence="6">
        <text>a purine 2'-deoxyribonucleoside 5'-phosphate + H2O = a purine nucleobase + 2-deoxy-D-ribose 5-phosphate</text>
        <dbReference type="Rhea" id="RHEA:51132"/>
        <dbReference type="ChEBI" id="CHEBI:15377"/>
        <dbReference type="ChEBI" id="CHEBI:26386"/>
        <dbReference type="ChEBI" id="CHEBI:62877"/>
        <dbReference type="ChEBI" id="CHEBI:142198"/>
    </reaction>
</comment>
<dbReference type="PANTHER" id="PTHR15364:SF0">
    <property type="entry name" value="2'-DEOXYNUCLEOSIDE 5'-PHOSPHATE N-HYDROLASE 1"/>
    <property type="match status" value="1"/>
</dbReference>
<feature type="binding site" description="in other chain" evidence="6">
    <location>
        <position position="83"/>
    </location>
    <ligand>
        <name>substrate</name>
        <note>ligand shared between homodimeric partners</note>
    </ligand>
</feature>
<dbReference type="GO" id="GO:0042802">
    <property type="term" value="F:identical protein binding"/>
    <property type="evidence" value="ECO:0007669"/>
    <property type="project" value="UniProtKB-ARBA"/>
</dbReference>
<dbReference type="GO" id="GO:0070694">
    <property type="term" value="F:5-hydroxymethyl-dUMP N-hydrolase activity"/>
    <property type="evidence" value="ECO:0007669"/>
    <property type="project" value="InterPro"/>
</dbReference>
<comment type="caution">
    <text evidence="6">Lacks conserved residue(s) required for the propagation of feature annotation.</text>
</comment>
<dbReference type="InterPro" id="IPR007710">
    <property type="entry name" value="Nucleoside_deoxyribTrfase"/>
</dbReference>
<evidence type="ECO:0000313" key="7">
    <source>
        <dbReference type="EMBL" id="KKQ12222.1"/>
    </source>
</evidence>
<evidence type="ECO:0000256" key="5">
    <source>
        <dbReference type="ARBA" id="ARBA00047460"/>
    </source>
</evidence>
<dbReference type="Gene3D" id="3.40.50.450">
    <property type="match status" value="1"/>
</dbReference>
<dbReference type="SUPFAM" id="SSF52309">
    <property type="entry name" value="N-(deoxy)ribosyltransferase-like"/>
    <property type="match status" value="1"/>
</dbReference>